<reference evidence="2" key="1">
    <citation type="journal article" date="2023" name="Front. Plant Sci.">
        <title>Chromosomal-level genome assembly of Melastoma candidum provides insights into trichome evolution.</title>
        <authorList>
            <person name="Zhong Y."/>
            <person name="Wu W."/>
            <person name="Sun C."/>
            <person name="Zou P."/>
            <person name="Liu Y."/>
            <person name="Dai S."/>
            <person name="Zhou R."/>
        </authorList>
    </citation>
    <scope>NUCLEOTIDE SEQUENCE [LARGE SCALE GENOMIC DNA]</scope>
</reference>
<organism evidence="1 2">
    <name type="scientific">Melastoma candidum</name>
    <dbReference type="NCBI Taxonomy" id="119954"/>
    <lineage>
        <taxon>Eukaryota</taxon>
        <taxon>Viridiplantae</taxon>
        <taxon>Streptophyta</taxon>
        <taxon>Embryophyta</taxon>
        <taxon>Tracheophyta</taxon>
        <taxon>Spermatophyta</taxon>
        <taxon>Magnoliopsida</taxon>
        <taxon>eudicotyledons</taxon>
        <taxon>Gunneridae</taxon>
        <taxon>Pentapetalae</taxon>
        <taxon>rosids</taxon>
        <taxon>malvids</taxon>
        <taxon>Myrtales</taxon>
        <taxon>Melastomataceae</taxon>
        <taxon>Melastomatoideae</taxon>
        <taxon>Melastomateae</taxon>
        <taxon>Melastoma</taxon>
    </lineage>
</organism>
<dbReference type="Proteomes" id="UP001057402">
    <property type="component" value="Chromosome 2"/>
</dbReference>
<name>A0ACB9S2A6_9MYRT</name>
<accession>A0ACB9S2A6</accession>
<sequence length="873" mass="96337">MAWWLWRSGDAVGFKVLAGLVSMYALLALITYSVLNTKFIHPLGHDAPLDRFSEARAIDHVRVLAQDIGSRQEGREGLREAARYIKSQLESLRERAGPELKIEIEESTVTGSFNMIFLGHSISFGYRNHTNIVARLSSADSSDSEPSVLMNGHFDSTLGSPGAGDCASCVASMLELARLAVDSGWIPPKPIIFLFNGAEELFMLGAHGFMRTNKWRDSIGAAINVEATGTGGPDLVCQSGPGAWPSLVYAESAVYPMAHSTAQDVFPVIPGDTDYRMFSEDYGNIPGLDIIFLLGGYFYHTSYDTVDRLIPGSIQARGENLFSLVRAFTNSPILKDSQQRKSLEAINDSSSTDRAVFFDYFSQIMIYYPRRVAVVLHSIPMTILIITSFLLPLISPGHGSSFAFLWDIVKGIFLHAAGIILAIVFPVVFSILRLMFSKNAMNWFANPYAAFIMFIPSALLGLLMPRIAWKSIPTSQKASGPNMSREVRVDEARFWGAFGFYAIITIAYLLAGLQGGFLTFLISAFMFASRIIVWLSSRSGGFRSLRSTTIYVMPLIPCIAFAVYFSGLLTQFLIEKMGMMGSIPPPYGFFIADIVVAAIIGVGTGWCFGPLVPVCGHWLAKSSILQFLLQLTVVTMALSSQLFPYSKDAPKRVVLQHTFVTEGGEQLVRSSYDFAVVDSNDLPFVFHHSPEVGKQMQITSDFSFDAAYLSNRQIWMGIFPVSFLFSRTLNFPAPSDEILKQYQSFPLLSSYKPQTSSLNSGRVHLELSLGALKEVWVAVLNVTGPLSSWSFADETLPAPETVDGGPPSYICRLSGYSGENWTFWLEANDSGKLRIDVAVIDQHLTDATMKLTGLFPEWMVITAYSSFMSSYTF</sequence>
<keyword evidence="2" id="KW-1185">Reference proteome</keyword>
<protein>
    <submittedName>
        <fullName evidence="1">Uncharacterized protein</fullName>
    </submittedName>
</protein>
<gene>
    <name evidence="1" type="ORF">MLD38_003343</name>
</gene>
<comment type="caution">
    <text evidence="1">The sequence shown here is derived from an EMBL/GenBank/DDBJ whole genome shotgun (WGS) entry which is preliminary data.</text>
</comment>
<proteinExistence type="predicted"/>
<dbReference type="EMBL" id="CM042881">
    <property type="protein sequence ID" value="KAI4385300.1"/>
    <property type="molecule type" value="Genomic_DNA"/>
</dbReference>
<evidence type="ECO:0000313" key="2">
    <source>
        <dbReference type="Proteomes" id="UP001057402"/>
    </source>
</evidence>
<evidence type="ECO:0000313" key="1">
    <source>
        <dbReference type="EMBL" id="KAI4385300.1"/>
    </source>
</evidence>